<evidence type="ECO:0000313" key="1">
    <source>
        <dbReference type="EMBL" id="DAF63889.1"/>
    </source>
</evidence>
<organism evidence="1">
    <name type="scientific">Siphoviridae sp. ctgn638</name>
    <dbReference type="NCBI Taxonomy" id="2827913"/>
    <lineage>
        <taxon>Viruses</taxon>
        <taxon>Duplodnaviria</taxon>
        <taxon>Heunggongvirae</taxon>
        <taxon>Uroviricota</taxon>
        <taxon>Caudoviricetes</taxon>
    </lineage>
</organism>
<name>A0A8S5TL43_9CAUD</name>
<proteinExistence type="predicted"/>
<sequence>MENNENKEILEQEKQEAYAKATLDKKINAYTEFEKQRMYEKKLAELKDIFKVLDADTLNLVNDTIHSVARMSAELRNLEEVIKINGQVEKYNNGGGQRGYKSSVASDAYNKMKKTYLADMKLLLDLLYKDDETSDSMDNKGILEEFANMKK</sequence>
<dbReference type="EMBL" id="BK032845">
    <property type="protein sequence ID" value="DAF63889.1"/>
    <property type="molecule type" value="Genomic_DNA"/>
</dbReference>
<reference evidence="1" key="1">
    <citation type="journal article" date="2021" name="Proc. Natl. Acad. Sci. U.S.A.">
        <title>A Catalog of Tens of Thousands of Viruses from Human Metagenomes Reveals Hidden Associations with Chronic Diseases.</title>
        <authorList>
            <person name="Tisza M.J."/>
            <person name="Buck C.B."/>
        </authorList>
    </citation>
    <scope>NUCLEOTIDE SEQUENCE</scope>
    <source>
        <strain evidence="1">Ctgn638</strain>
    </source>
</reference>
<accession>A0A8S5TL43</accession>
<protein>
    <submittedName>
        <fullName evidence="1">Uncharacterized protein</fullName>
    </submittedName>
</protein>